<dbReference type="EMBL" id="KN833774">
    <property type="protein sequence ID" value="KIK19939.1"/>
    <property type="molecule type" value="Genomic_DNA"/>
</dbReference>
<dbReference type="AlphaFoldDB" id="A0A0C9Z0Y7"/>
<organism evidence="2 3">
    <name type="scientific">Pisolithus microcarpus 441</name>
    <dbReference type="NCBI Taxonomy" id="765257"/>
    <lineage>
        <taxon>Eukaryota</taxon>
        <taxon>Fungi</taxon>
        <taxon>Dikarya</taxon>
        <taxon>Basidiomycota</taxon>
        <taxon>Agaricomycotina</taxon>
        <taxon>Agaricomycetes</taxon>
        <taxon>Agaricomycetidae</taxon>
        <taxon>Boletales</taxon>
        <taxon>Sclerodermatineae</taxon>
        <taxon>Pisolithaceae</taxon>
        <taxon>Pisolithus</taxon>
    </lineage>
</organism>
<dbReference type="Proteomes" id="UP000054018">
    <property type="component" value="Unassembled WGS sequence"/>
</dbReference>
<keyword evidence="3" id="KW-1185">Reference proteome</keyword>
<evidence type="ECO:0000313" key="3">
    <source>
        <dbReference type="Proteomes" id="UP000054018"/>
    </source>
</evidence>
<feature type="domain" description="DUF8040" evidence="1">
    <location>
        <begin position="24"/>
        <end position="62"/>
    </location>
</feature>
<accession>A0A0C9Z0Y7</accession>
<dbReference type="Pfam" id="PF26138">
    <property type="entry name" value="DUF8040"/>
    <property type="match status" value="1"/>
</dbReference>
<sequence>MGTAIALLSLFTTTIQDNREAYHTSILSGQGWVDELLNGHPQHIRSELSIHKHIFLRLISIL</sequence>
<dbReference type="HOGENOM" id="CLU_171507_0_0_1"/>
<evidence type="ECO:0000313" key="2">
    <source>
        <dbReference type="EMBL" id="KIK19939.1"/>
    </source>
</evidence>
<dbReference type="OrthoDB" id="2686988at2759"/>
<reference evidence="3" key="2">
    <citation type="submission" date="2015-01" db="EMBL/GenBank/DDBJ databases">
        <title>Evolutionary Origins and Diversification of the Mycorrhizal Mutualists.</title>
        <authorList>
            <consortium name="DOE Joint Genome Institute"/>
            <consortium name="Mycorrhizal Genomics Consortium"/>
            <person name="Kohler A."/>
            <person name="Kuo A."/>
            <person name="Nagy L.G."/>
            <person name="Floudas D."/>
            <person name="Copeland A."/>
            <person name="Barry K.W."/>
            <person name="Cichocki N."/>
            <person name="Veneault-Fourrey C."/>
            <person name="LaButti K."/>
            <person name="Lindquist E.A."/>
            <person name="Lipzen A."/>
            <person name="Lundell T."/>
            <person name="Morin E."/>
            <person name="Murat C."/>
            <person name="Riley R."/>
            <person name="Ohm R."/>
            <person name="Sun H."/>
            <person name="Tunlid A."/>
            <person name="Henrissat B."/>
            <person name="Grigoriev I.V."/>
            <person name="Hibbett D.S."/>
            <person name="Martin F."/>
        </authorList>
    </citation>
    <scope>NUCLEOTIDE SEQUENCE [LARGE SCALE GENOMIC DNA]</scope>
    <source>
        <strain evidence="3">441</strain>
    </source>
</reference>
<reference evidence="2 3" key="1">
    <citation type="submission" date="2014-04" db="EMBL/GenBank/DDBJ databases">
        <authorList>
            <consortium name="DOE Joint Genome Institute"/>
            <person name="Kuo A."/>
            <person name="Kohler A."/>
            <person name="Costa M.D."/>
            <person name="Nagy L.G."/>
            <person name="Floudas D."/>
            <person name="Copeland A."/>
            <person name="Barry K.W."/>
            <person name="Cichocki N."/>
            <person name="Veneault-Fourrey C."/>
            <person name="LaButti K."/>
            <person name="Lindquist E.A."/>
            <person name="Lipzen A."/>
            <person name="Lundell T."/>
            <person name="Morin E."/>
            <person name="Murat C."/>
            <person name="Sun H."/>
            <person name="Tunlid A."/>
            <person name="Henrissat B."/>
            <person name="Grigoriev I.V."/>
            <person name="Hibbett D.S."/>
            <person name="Martin F."/>
            <person name="Nordberg H.P."/>
            <person name="Cantor M.N."/>
            <person name="Hua S.X."/>
        </authorList>
    </citation>
    <scope>NUCLEOTIDE SEQUENCE [LARGE SCALE GENOMIC DNA]</scope>
    <source>
        <strain evidence="2 3">441</strain>
    </source>
</reference>
<name>A0A0C9Z0Y7_9AGAM</name>
<gene>
    <name evidence="2" type="ORF">PISMIDRAFT_106610</name>
</gene>
<protein>
    <recommendedName>
        <fullName evidence="1">DUF8040 domain-containing protein</fullName>
    </recommendedName>
</protein>
<evidence type="ECO:0000259" key="1">
    <source>
        <dbReference type="Pfam" id="PF26138"/>
    </source>
</evidence>
<dbReference type="InterPro" id="IPR058353">
    <property type="entry name" value="DUF8040"/>
</dbReference>
<proteinExistence type="predicted"/>